<name>A0ACC2RPJ0_9FUNG</name>
<reference evidence="1" key="1">
    <citation type="submission" date="2022-04" db="EMBL/GenBank/DDBJ databases">
        <title>Genome of the entomopathogenic fungus Entomophthora muscae.</title>
        <authorList>
            <person name="Elya C."/>
            <person name="Lovett B.R."/>
            <person name="Lee E."/>
            <person name="Macias A.M."/>
            <person name="Hajek A.E."/>
            <person name="De Bivort B.L."/>
            <person name="Kasson M.T."/>
            <person name="De Fine Licht H.H."/>
            <person name="Stajich J.E."/>
        </authorList>
    </citation>
    <scope>NUCLEOTIDE SEQUENCE</scope>
    <source>
        <strain evidence="1">Berkeley</strain>
    </source>
</reference>
<accession>A0ACC2RPJ0</accession>
<evidence type="ECO:0000313" key="1">
    <source>
        <dbReference type="EMBL" id="KAJ9051974.1"/>
    </source>
</evidence>
<sequence>MKLRKHLRTRRLTGVRQAGVDRIVQFEFAAAAGSAAAGTYHLICEFYASGNVILTDHDFTVLTLLRVVKTHPPQETKKVAGPKAKGKSKEPEKEAAVPDNAFSLAVKDVYDLATLSREFEPASADKVVVRLQELRETKSKDALKKVVNSVCLFGPPLSEHALLESGLNPNMAVTDAAMDLEEGSDFRRQLASALTIADDLIESLDKKSSSGYILLGKAKPGQDEEQLYDEFHPILFTQHRERPHKEFPSFVKALDDFFSNIEGQRAVQRAQAQEDAAHAKLEGIKAEQMGRVEALSQAEVHNRHLAAAIEANLELVDQVIMVLRSLVATSMDWKELADLVREEARRGNYLAMRVASLNLHINSATLTLPDPHAIQETQALSDSDDSDNEEAVSDAALLKVDIDLGLSAHANASRYYHLKKASTAKKDKTLAVAETAFRNAERKVQQDLDLAKQNKPHVGVSRMRKPFWFEKFMWFVSSEGFLVIAGRDLQQNELIVKKYMVKGDLYVHADMHGAATVVIKNPRGGAVPPSTLNQAGTLSICQSRAWDAKILTSAWWVFHNQVSKTAPTGEFLTAGSFIIRGRKNFLAPAALTYGFGLMYLLDSPSAARRLQARLRREQEHPEASLENIDPSGDIKDDQDVRLDRPETREDLSESGQEEVSQAQPEPPVAEQQTVDKYGLLPSDQLQEQPNSDSDSDEDCAQDINPKESKKYVSAKERRAKKKGGASGTKPTESSKTESGTSSAPLPRGQKSKKKKIQQKYADQDEDERQERMAILGSSGAPQPKGKKAKKQAEQKRLREQNAKPVKDTLPTPEQSKEAIDAPAADIPEKSTHEEENTDEIRQLLEEENVVILDEEETQILQENLDGLVGELQEGETAEYLVPVSAPYSSLSKLKFKVKLQPGTMKKGKAAKMAMNIFQSFKECSEIDRELMRRVPDQDCINAILAKCKVVPPPNFTPIKNAAKKLAKQKAKDNQTK</sequence>
<protein>
    <submittedName>
        <fullName evidence="1">Uncharacterized protein</fullName>
    </submittedName>
</protein>
<dbReference type="Proteomes" id="UP001165960">
    <property type="component" value="Unassembled WGS sequence"/>
</dbReference>
<gene>
    <name evidence="1" type="ORF">DSO57_1038817</name>
</gene>
<comment type="caution">
    <text evidence="1">The sequence shown here is derived from an EMBL/GenBank/DDBJ whole genome shotgun (WGS) entry which is preliminary data.</text>
</comment>
<dbReference type="EMBL" id="QTSX02006924">
    <property type="protein sequence ID" value="KAJ9051974.1"/>
    <property type="molecule type" value="Genomic_DNA"/>
</dbReference>
<evidence type="ECO:0000313" key="2">
    <source>
        <dbReference type="Proteomes" id="UP001165960"/>
    </source>
</evidence>
<keyword evidence="2" id="KW-1185">Reference proteome</keyword>
<organism evidence="1 2">
    <name type="scientific">Entomophthora muscae</name>
    <dbReference type="NCBI Taxonomy" id="34485"/>
    <lineage>
        <taxon>Eukaryota</taxon>
        <taxon>Fungi</taxon>
        <taxon>Fungi incertae sedis</taxon>
        <taxon>Zoopagomycota</taxon>
        <taxon>Entomophthoromycotina</taxon>
        <taxon>Entomophthoromycetes</taxon>
        <taxon>Entomophthorales</taxon>
        <taxon>Entomophthoraceae</taxon>
        <taxon>Entomophthora</taxon>
    </lineage>
</organism>
<proteinExistence type="predicted"/>